<feature type="region of interest" description="Disordered" evidence="1">
    <location>
        <begin position="206"/>
        <end position="247"/>
    </location>
</feature>
<feature type="compositionally biased region" description="Basic residues" evidence="1">
    <location>
        <begin position="572"/>
        <end position="581"/>
    </location>
</feature>
<feature type="region of interest" description="Disordered" evidence="1">
    <location>
        <begin position="349"/>
        <end position="390"/>
    </location>
</feature>
<sequence length="663" mass="76652">MEQGLQALRLRVEPSPGKGFFRLPWEIRHRIYELSLIELPKWEKLHSCERPPFINRSILYTALPRCDCAKRHSLNLLLANRQVNNEAAAVFWSRNVFCFTRASDLTDNIGKHLRPRYRLMLRHLVLLLYTCDSLPNKTPYNVVMQTVDDMWNVILQCNGLRTLDLNHHVFSASYDFIKRIPKQMPELESLTMSTFMAYRIWPRRDQSEPDRPAPWTFNDGEATNRPPRLNASGNNNNNNDAESLQPPQPAAFVPFVNAIPAPPPPPPAEHYFVFNPYVAGYDCYAHRDLSRTLWFKAGVPVDVDAVSENLDVYTEHLRDFRTNFLVHLRHEITKLPEAWARDYQMGPESLRRPWTRPPKPLPRRDINQAYTDDTSSGSNGASWDPDHGASRHNPQAIRLVCGRLPEHIRDGPYTDPNVVLRDGRHVALQIMGLPISKQMRTWRYQQRMRMARDKHAVGELTAREAIEAEAVQDRRCLQRERRQMLESCDSVRLLEDRRIRNSERDAELRTGARAAREAERSQLNKRREAQEAVRRAARRRLSSEDAAEMITVKDADVDEGSEADTEEDVQRHRVTKPKVRSKVNLTPSPRTKPVKARHSSRAQYRGCASSSSSRQQGRMELYYGMRDGMFDDEGDEDDENFDSDDYDDCKYEGGGPMWSFGHA</sequence>
<dbReference type="EMBL" id="CAWUHB010000007">
    <property type="protein sequence ID" value="CAK7214011.1"/>
    <property type="molecule type" value="Genomic_DNA"/>
</dbReference>
<keyword evidence="3" id="KW-1185">Reference proteome</keyword>
<feature type="compositionally biased region" description="Polar residues" evidence="1">
    <location>
        <begin position="368"/>
        <end position="381"/>
    </location>
</feature>
<proteinExistence type="predicted"/>
<evidence type="ECO:0000256" key="1">
    <source>
        <dbReference type="SAM" id="MobiDB-lite"/>
    </source>
</evidence>
<evidence type="ECO:0000313" key="3">
    <source>
        <dbReference type="Proteomes" id="UP001642405"/>
    </source>
</evidence>
<dbReference type="PANTHER" id="PTHR42085:SF2">
    <property type="entry name" value="F-BOX DOMAIN-CONTAINING PROTEIN"/>
    <property type="match status" value="1"/>
</dbReference>
<dbReference type="InterPro" id="IPR038883">
    <property type="entry name" value="AN11006-like"/>
</dbReference>
<accession>A0ABP0B428</accession>
<reference evidence="2 3" key="1">
    <citation type="submission" date="2024-01" db="EMBL/GenBank/DDBJ databases">
        <authorList>
            <person name="Allen C."/>
            <person name="Tagirdzhanova G."/>
        </authorList>
    </citation>
    <scope>NUCLEOTIDE SEQUENCE [LARGE SCALE GENOMIC DNA]</scope>
</reference>
<gene>
    <name evidence="2" type="ORF">SCUCBS95973_001995</name>
</gene>
<feature type="compositionally biased region" description="Basic and acidic residues" evidence="1">
    <location>
        <begin position="504"/>
        <end position="534"/>
    </location>
</feature>
<dbReference type="PANTHER" id="PTHR42085">
    <property type="entry name" value="F-BOX DOMAIN-CONTAINING PROTEIN"/>
    <property type="match status" value="1"/>
</dbReference>
<comment type="caution">
    <text evidence="2">The sequence shown here is derived from an EMBL/GenBank/DDBJ whole genome shotgun (WGS) entry which is preliminary data.</text>
</comment>
<organism evidence="2 3">
    <name type="scientific">Sporothrix curviconia</name>
    <dbReference type="NCBI Taxonomy" id="1260050"/>
    <lineage>
        <taxon>Eukaryota</taxon>
        <taxon>Fungi</taxon>
        <taxon>Dikarya</taxon>
        <taxon>Ascomycota</taxon>
        <taxon>Pezizomycotina</taxon>
        <taxon>Sordariomycetes</taxon>
        <taxon>Sordariomycetidae</taxon>
        <taxon>Ophiostomatales</taxon>
        <taxon>Ophiostomataceae</taxon>
        <taxon>Sporothrix</taxon>
    </lineage>
</organism>
<dbReference type="Proteomes" id="UP001642405">
    <property type="component" value="Unassembled WGS sequence"/>
</dbReference>
<feature type="compositionally biased region" description="Acidic residues" evidence="1">
    <location>
        <begin position="630"/>
        <end position="647"/>
    </location>
</feature>
<feature type="compositionally biased region" description="Acidic residues" evidence="1">
    <location>
        <begin position="556"/>
        <end position="567"/>
    </location>
</feature>
<feature type="region of interest" description="Disordered" evidence="1">
    <location>
        <begin position="504"/>
        <end position="648"/>
    </location>
</feature>
<name>A0ABP0B428_9PEZI</name>
<protein>
    <submittedName>
        <fullName evidence="2">Uncharacterized protein</fullName>
    </submittedName>
</protein>
<evidence type="ECO:0000313" key="2">
    <source>
        <dbReference type="EMBL" id="CAK7214011.1"/>
    </source>
</evidence>